<proteinExistence type="predicted"/>
<dbReference type="EMBL" id="CAJOBC010006072">
    <property type="protein sequence ID" value="CAF3886019.1"/>
    <property type="molecule type" value="Genomic_DNA"/>
</dbReference>
<sequence length="224" mass="26007">MTTAVFIRKLGICEFTHTDQNLENFTIVWFDATIDQTNDNLDTKARLRTVVNHLRTFHDAAACIKYLSSIENEKVLLIISGTLADMYISIVHQLAQVELIYIFCLDKIKYEALLINNKIRGVFAEKDPLILKLQEDAKLFARDIMPMNVFCLENDEHSIHDLTKGSALFLWNQLLIDVLLKMTTNEQPKTDLIRECRSYYRDNDEELKKIDDFHLCYSPDQAIS</sequence>
<evidence type="ECO:0000313" key="3">
    <source>
        <dbReference type="Proteomes" id="UP000663829"/>
    </source>
</evidence>
<dbReference type="Proteomes" id="UP000681722">
    <property type="component" value="Unassembled WGS sequence"/>
</dbReference>
<comment type="caution">
    <text evidence="1">The sequence shown here is derived from an EMBL/GenBank/DDBJ whole genome shotgun (WGS) entry which is preliminary data.</text>
</comment>
<organism evidence="1 3">
    <name type="scientific">Didymodactylos carnosus</name>
    <dbReference type="NCBI Taxonomy" id="1234261"/>
    <lineage>
        <taxon>Eukaryota</taxon>
        <taxon>Metazoa</taxon>
        <taxon>Spiralia</taxon>
        <taxon>Gnathifera</taxon>
        <taxon>Rotifera</taxon>
        <taxon>Eurotatoria</taxon>
        <taxon>Bdelloidea</taxon>
        <taxon>Philodinida</taxon>
        <taxon>Philodinidae</taxon>
        <taxon>Didymodactylos</taxon>
    </lineage>
</organism>
<dbReference type="AlphaFoldDB" id="A0A814QR05"/>
<protein>
    <submittedName>
        <fullName evidence="1">Uncharacterized protein</fullName>
    </submittedName>
</protein>
<dbReference type="Proteomes" id="UP000663829">
    <property type="component" value="Unassembled WGS sequence"/>
</dbReference>
<dbReference type="EMBL" id="CAJNOQ010006073">
    <property type="protein sequence ID" value="CAF1122469.1"/>
    <property type="molecule type" value="Genomic_DNA"/>
</dbReference>
<evidence type="ECO:0000313" key="2">
    <source>
        <dbReference type="EMBL" id="CAF3886019.1"/>
    </source>
</evidence>
<evidence type="ECO:0000313" key="1">
    <source>
        <dbReference type="EMBL" id="CAF1122469.1"/>
    </source>
</evidence>
<dbReference type="OrthoDB" id="10059354at2759"/>
<reference evidence="1" key="1">
    <citation type="submission" date="2021-02" db="EMBL/GenBank/DDBJ databases">
        <authorList>
            <person name="Nowell W R."/>
        </authorList>
    </citation>
    <scope>NUCLEOTIDE SEQUENCE</scope>
</reference>
<accession>A0A814QR05</accession>
<keyword evidence="3" id="KW-1185">Reference proteome</keyword>
<name>A0A814QR05_9BILA</name>
<gene>
    <name evidence="1" type="ORF">GPM918_LOCUS19762</name>
    <name evidence="2" type="ORF">SRO942_LOCUS19759</name>
</gene>